<dbReference type="InterPro" id="IPR003593">
    <property type="entry name" value="AAA+_ATPase"/>
</dbReference>
<dbReference type="SMART" id="SM00382">
    <property type="entry name" value="AAA"/>
    <property type="match status" value="1"/>
</dbReference>
<name>A0A8F5VM48_METHU</name>
<evidence type="ECO:0000256" key="3">
    <source>
        <dbReference type="ARBA" id="ARBA00022741"/>
    </source>
</evidence>
<dbReference type="Pfam" id="PF00005">
    <property type="entry name" value="ABC_tran"/>
    <property type="match status" value="1"/>
</dbReference>
<keyword evidence="2 7" id="KW-0812">Transmembrane</keyword>
<feature type="domain" description="ABC transporter" evidence="8">
    <location>
        <begin position="358"/>
        <end position="590"/>
    </location>
</feature>
<dbReference type="PROSITE" id="PS50929">
    <property type="entry name" value="ABC_TM1F"/>
    <property type="match status" value="1"/>
</dbReference>
<dbReference type="AlphaFoldDB" id="A0A8F5VM48"/>
<evidence type="ECO:0000259" key="9">
    <source>
        <dbReference type="PROSITE" id="PS50929"/>
    </source>
</evidence>
<feature type="transmembrane region" description="Helical" evidence="7">
    <location>
        <begin position="180"/>
        <end position="198"/>
    </location>
</feature>
<evidence type="ECO:0000313" key="10">
    <source>
        <dbReference type="EMBL" id="QXO94027.1"/>
    </source>
</evidence>
<feature type="transmembrane region" description="Helical" evidence="7">
    <location>
        <begin position="20"/>
        <end position="46"/>
    </location>
</feature>
<dbReference type="InterPro" id="IPR003439">
    <property type="entry name" value="ABC_transporter-like_ATP-bd"/>
</dbReference>
<protein>
    <submittedName>
        <fullName evidence="10">ABC transporter ATP-binding protein/permease</fullName>
    </submittedName>
</protein>
<keyword evidence="5 7" id="KW-1133">Transmembrane helix</keyword>
<dbReference type="InterPro" id="IPR039421">
    <property type="entry name" value="Type_1_exporter"/>
</dbReference>
<dbReference type="Pfam" id="PF00664">
    <property type="entry name" value="ABC_membrane"/>
    <property type="match status" value="1"/>
</dbReference>
<evidence type="ECO:0000256" key="7">
    <source>
        <dbReference type="SAM" id="Phobius"/>
    </source>
</evidence>
<feature type="transmembrane region" description="Helical" evidence="7">
    <location>
        <begin position="80"/>
        <end position="99"/>
    </location>
</feature>
<feature type="transmembrane region" description="Helical" evidence="7">
    <location>
        <begin position="263"/>
        <end position="285"/>
    </location>
</feature>
<proteinExistence type="predicted"/>
<feature type="domain" description="ABC transmembrane type-1" evidence="9">
    <location>
        <begin position="23"/>
        <end position="292"/>
    </location>
</feature>
<reference evidence="10 11" key="1">
    <citation type="submission" date="2021-06" db="EMBL/GenBank/DDBJ databases">
        <title>Complete genome sequence of the secondary alcohol utilizing methanogen Methanospirillum hungatei strain GP1.</title>
        <authorList>
            <person name="Day L.A."/>
            <person name="Costa K.C."/>
        </authorList>
    </citation>
    <scope>NUCLEOTIDE SEQUENCE [LARGE SCALE GENOMIC DNA]</scope>
    <source>
        <strain evidence="10 11">GP1</strain>
    </source>
</reference>
<dbReference type="GO" id="GO:0016020">
    <property type="term" value="C:membrane"/>
    <property type="evidence" value="ECO:0007669"/>
    <property type="project" value="UniProtKB-SubCell"/>
</dbReference>
<dbReference type="GO" id="GO:0005524">
    <property type="term" value="F:ATP binding"/>
    <property type="evidence" value="ECO:0007669"/>
    <property type="project" value="UniProtKB-KW"/>
</dbReference>
<dbReference type="PROSITE" id="PS50893">
    <property type="entry name" value="ABC_TRANSPORTER_2"/>
    <property type="match status" value="1"/>
</dbReference>
<feature type="transmembrane region" description="Helical" evidence="7">
    <location>
        <begin position="291"/>
        <end position="309"/>
    </location>
</feature>
<dbReference type="OrthoDB" id="121502at2157"/>
<keyword evidence="3" id="KW-0547">Nucleotide-binding</keyword>
<evidence type="ECO:0000259" key="8">
    <source>
        <dbReference type="PROSITE" id="PS50893"/>
    </source>
</evidence>
<dbReference type="GO" id="GO:0140359">
    <property type="term" value="F:ABC-type transporter activity"/>
    <property type="evidence" value="ECO:0007669"/>
    <property type="project" value="InterPro"/>
</dbReference>
<dbReference type="PANTHER" id="PTHR24221">
    <property type="entry name" value="ATP-BINDING CASSETTE SUB-FAMILY B"/>
    <property type="match status" value="1"/>
</dbReference>
<evidence type="ECO:0000256" key="1">
    <source>
        <dbReference type="ARBA" id="ARBA00004141"/>
    </source>
</evidence>
<evidence type="ECO:0000256" key="2">
    <source>
        <dbReference type="ARBA" id="ARBA00022692"/>
    </source>
</evidence>
<sequence length="607" mass="68715">MVTLKEYIHQLHFFVQGYEYYLIFLFTIAVIIGIIDAASIALFYPMISEGFNIQADKIPLYSIIESVSSLIPIGSTFVHIGLLFVILTATSLCLQLGYWKIAFIFQREIIIKTKTAIFSKIESNDYKFFVDSKQGDLINLFNQSPLYVQNSYDRLLSLCADLMTSFIVIVMLFVISPGGLLLVIIGGGIFYLIINSIGKNISEKLGNLQIASGQSENKVINEYISGIKPIKATHASEHWKEQYIHALKVYWDRFAEFMFIQRIPIIAINSLFYITIGVIVLLLYMFYADNFILVIPVLGTFAAGMMKILPKAMNMGTYKLELKNYLPHLMKVYGTLQEERYQKILNGSITCNEIESDIVFENVNFSYGHAKILTDVSIQIRRGEMTALVGSSGSGKSTIVNLMLRLYDPSSGKIILNGRDLKEYDINSYRDIIGYVSQDPFIFNATIRENIFFGHDYSETELIEASKLAHAHEFIMNFPDGFDTIVGDQGVTLSGGEKQRIVIARAMIRRPDLLILDEATSALDNISEAAVQEAIDQVSKECTTLVIAHRLTTIRNADKIIVIEKGKIVEEGSHDELLEIEGKYWKMYRSIQLSEKNEYFNSDYPSN</sequence>
<comment type="subcellular location">
    <subcellularLocation>
        <location evidence="1">Membrane</location>
        <topology evidence="1">Multi-pass membrane protein</topology>
    </subcellularLocation>
</comment>
<dbReference type="Proteomes" id="UP000694228">
    <property type="component" value="Chromosome"/>
</dbReference>
<evidence type="ECO:0000256" key="6">
    <source>
        <dbReference type="ARBA" id="ARBA00023136"/>
    </source>
</evidence>
<dbReference type="InterPro" id="IPR011527">
    <property type="entry name" value="ABC1_TM_dom"/>
</dbReference>
<keyword evidence="4 10" id="KW-0067">ATP-binding</keyword>
<dbReference type="GO" id="GO:0016887">
    <property type="term" value="F:ATP hydrolysis activity"/>
    <property type="evidence" value="ECO:0007669"/>
    <property type="project" value="InterPro"/>
</dbReference>
<dbReference type="EMBL" id="CP077107">
    <property type="protein sequence ID" value="QXO94027.1"/>
    <property type="molecule type" value="Genomic_DNA"/>
</dbReference>
<keyword evidence="6 7" id="KW-0472">Membrane</keyword>
<evidence type="ECO:0000256" key="5">
    <source>
        <dbReference type="ARBA" id="ARBA00022989"/>
    </source>
</evidence>
<evidence type="ECO:0000313" key="11">
    <source>
        <dbReference type="Proteomes" id="UP000694228"/>
    </source>
</evidence>
<accession>A0A8F5VM48</accession>
<evidence type="ECO:0000256" key="4">
    <source>
        <dbReference type="ARBA" id="ARBA00022840"/>
    </source>
</evidence>
<gene>
    <name evidence="10" type="ORF">KSK55_11885</name>
</gene>
<dbReference type="InterPro" id="IPR017871">
    <property type="entry name" value="ABC_transporter-like_CS"/>
</dbReference>
<organism evidence="10 11">
    <name type="scientific">Methanospirillum hungatei</name>
    <dbReference type="NCBI Taxonomy" id="2203"/>
    <lineage>
        <taxon>Archaea</taxon>
        <taxon>Methanobacteriati</taxon>
        <taxon>Methanobacteriota</taxon>
        <taxon>Stenosarchaea group</taxon>
        <taxon>Methanomicrobia</taxon>
        <taxon>Methanomicrobiales</taxon>
        <taxon>Methanospirillaceae</taxon>
        <taxon>Methanospirillum</taxon>
    </lineage>
</organism>
<dbReference type="FunFam" id="3.40.50.300:FF:000218">
    <property type="entry name" value="Multidrug ABC transporter ATP-binding protein"/>
    <property type="match status" value="1"/>
</dbReference>
<dbReference type="PROSITE" id="PS00211">
    <property type="entry name" value="ABC_TRANSPORTER_1"/>
    <property type="match status" value="1"/>
</dbReference>
<dbReference type="PANTHER" id="PTHR24221:SF654">
    <property type="entry name" value="ATP-BINDING CASSETTE SUB-FAMILY B MEMBER 6"/>
    <property type="match status" value="1"/>
</dbReference>